<reference evidence="2" key="1">
    <citation type="journal article" date="2022" name="Int. J. Mol. Sci.">
        <title>Draft Genome of Tanacetum Coccineum: Genomic Comparison of Closely Related Tanacetum-Family Plants.</title>
        <authorList>
            <person name="Yamashiro T."/>
            <person name="Shiraishi A."/>
            <person name="Nakayama K."/>
            <person name="Satake H."/>
        </authorList>
    </citation>
    <scope>NUCLEOTIDE SEQUENCE</scope>
</reference>
<feature type="compositionally biased region" description="Basic and acidic residues" evidence="1">
    <location>
        <begin position="211"/>
        <end position="245"/>
    </location>
</feature>
<evidence type="ECO:0000313" key="2">
    <source>
        <dbReference type="EMBL" id="GJS59989.1"/>
    </source>
</evidence>
<proteinExistence type="predicted"/>
<feature type="compositionally biased region" description="Basic residues" evidence="1">
    <location>
        <begin position="127"/>
        <end position="138"/>
    </location>
</feature>
<feature type="region of interest" description="Disordered" evidence="1">
    <location>
        <begin position="84"/>
        <end position="153"/>
    </location>
</feature>
<feature type="compositionally biased region" description="Polar residues" evidence="1">
    <location>
        <begin position="276"/>
        <end position="300"/>
    </location>
</feature>
<feature type="compositionally biased region" description="Low complexity" evidence="1">
    <location>
        <begin position="301"/>
        <end position="316"/>
    </location>
</feature>
<comment type="caution">
    <text evidence="2">The sequence shown here is derived from an EMBL/GenBank/DDBJ whole genome shotgun (WGS) entry which is preliminary data.</text>
</comment>
<accession>A0ABQ4X463</accession>
<organism evidence="2 3">
    <name type="scientific">Tanacetum coccineum</name>
    <dbReference type="NCBI Taxonomy" id="301880"/>
    <lineage>
        <taxon>Eukaryota</taxon>
        <taxon>Viridiplantae</taxon>
        <taxon>Streptophyta</taxon>
        <taxon>Embryophyta</taxon>
        <taxon>Tracheophyta</taxon>
        <taxon>Spermatophyta</taxon>
        <taxon>Magnoliopsida</taxon>
        <taxon>eudicotyledons</taxon>
        <taxon>Gunneridae</taxon>
        <taxon>Pentapetalae</taxon>
        <taxon>asterids</taxon>
        <taxon>campanulids</taxon>
        <taxon>Asterales</taxon>
        <taxon>Asteraceae</taxon>
        <taxon>Asteroideae</taxon>
        <taxon>Anthemideae</taxon>
        <taxon>Anthemidinae</taxon>
        <taxon>Tanacetum</taxon>
    </lineage>
</organism>
<evidence type="ECO:0000313" key="3">
    <source>
        <dbReference type="Proteomes" id="UP001151760"/>
    </source>
</evidence>
<feature type="compositionally biased region" description="Basic and acidic residues" evidence="1">
    <location>
        <begin position="187"/>
        <end position="204"/>
    </location>
</feature>
<keyword evidence="3" id="KW-1185">Reference proteome</keyword>
<feature type="region of interest" description="Disordered" evidence="1">
    <location>
        <begin position="176"/>
        <end position="245"/>
    </location>
</feature>
<dbReference type="EMBL" id="BQNB010009191">
    <property type="protein sequence ID" value="GJS59989.1"/>
    <property type="molecule type" value="Genomic_DNA"/>
</dbReference>
<feature type="region of interest" description="Disordered" evidence="1">
    <location>
        <begin position="267"/>
        <end position="326"/>
    </location>
</feature>
<sequence>MKRKPEDLKNLLHLGVLRVESRIEEDYHSIKDDIPLVSVYTTRDVRIRGMLILDAFLTEEICATDDFKDYETVFMIVDVPINQPQPVVSTQGTHRSTPRAYRKPTLTASPLGKKRKQSARESSSPRQSHKITIKRKKSSTTPIPPPSDDRERDEIAEATILIEGDEDEESYASEFADSVLNDDVDDSGTRLEPESRKENPKKVDDDDVEIEKEKKDDIEIEKEKKDDVEIEKEKKDEDIEKEKNNDNVKETNKVVKEKYIIDDVTGSTEIRKEQKQTPIPSPTRSSRNVSSFDKTVSEELTATASPPTATTSIASSTRRRKKQSISFRSKTLPGSIAGMCRRRILIRSCIKNKFVTYDFFVRKICEVLDHCNKVVPDTTFSKTKEMITHEMPLLVNLAVNKDREVNLINAKEMIAKEFATHGPKMIEELFRKHM</sequence>
<name>A0ABQ4X463_9ASTR</name>
<dbReference type="Proteomes" id="UP001151760">
    <property type="component" value="Unassembled WGS sequence"/>
</dbReference>
<evidence type="ECO:0000256" key="1">
    <source>
        <dbReference type="SAM" id="MobiDB-lite"/>
    </source>
</evidence>
<gene>
    <name evidence="2" type="ORF">Tco_0654773</name>
</gene>
<reference evidence="2" key="2">
    <citation type="submission" date="2022-01" db="EMBL/GenBank/DDBJ databases">
        <authorList>
            <person name="Yamashiro T."/>
            <person name="Shiraishi A."/>
            <person name="Satake H."/>
            <person name="Nakayama K."/>
        </authorList>
    </citation>
    <scope>NUCLEOTIDE SEQUENCE</scope>
</reference>
<protein>
    <submittedName>
        <fullName evidence="2">Uncharacterized protein</fullName>
    </submittedName>
</protein>
<feature type="compositionally biased region" description="Polar residues" evidence="1">
    <location>
        <begin position="84"/>
        <end position="95"/>
    </location>
</feature>